<proteinExistence type="inferred from homology"/>
<dbReference type="GO" id="GO:0004553">
    <property type="term" value="F:hydrolase activity, hydrolyzing O-glycosyl compounds"/>
    <property type="evidence" value="ECO:0007669"/>
    <property type="project" value="InterPro"/>
</dbReference>
<feature type="chain" id="PRO_5005281117" evidence="2">
    <location>
        <begin position="29"/>
        <end position="307"/>
    </location>
</feature>
<dbReference type="SUPFAM" id="SSF49899">
    <property type="entry name" value="Concanavalin A-like lectins/glucanases"/>
    <property type="match status" value="1"/>
</dbReference>
<dbReference type="OrthoDB" id="9809583at2"/>
<comment type="similarity">
    <text evidence="1">Belongs to the glycosyl hydrolase 16 family.</text>
</comment>
<protein>
    <submittedName>
        <fullName evidence="4">1,3-beta-glucanase</fullName>
    </submittedName>
</protein>
<dbReference type="PATRIC" id="fig|1187852.3.peg.2876"/>
<dbReference type="Pfam" id="PF00722">
    <property type="entry name" value="Glyco_hydro_16"/>
    <property type="match status" value="1"/>
</dbReference>
<reference evidence="4 5" key="1">
    <citation type="submission" date="2015-03" db="EMBL/GenBank/DDBJ databases">
        <title>Genome sequencing of Methylobacterium tarhaniae DSM 25844.</title>
        <authorList>
            <person name="Chaudhry V."/>
            <person name="Patil P.B."/>
        </authorList>
    </citation>
    <scope>NUCLEOTIDE SEQUENCE [LARGE SCALE GENOMIC DNA]</scope>
    <source>
        <strain evidence="4 5">DSM 25844</strain>
    </source>
</reference>
<evidence type="ECO:0000256" key="2">
    <source>
        <dbReference type="SAM" id="SignalP"/>
    </source>
</evidence>
<dbReference type="Gene3D" id="2.60.120.200">
    <property type="match status" value="1"/>
</dbReference>
<evidence type="ECO:0000256" key="1">
    <source>
        <dbReference type="ARBA" id="ARBA00006865"/>
    </source>
</evidence>
<dbReference type="EMBL" id="LABZ01000205">
    <property type="protein sequence ID" value="KMO33194.1"/>
    <property type="molecule type" value="Genomic_DNA"/>
</dbReference>
<sequence length="307" mass="34451">MTGRLDRRMFLGAAAAAAILPASHPAAAGTDLREDPTRGRSLAFRDDFTRLDEGTWHAGPKATTFDSGFYGRSAFAPLNGAEGFNPYAIVDDPLADDGRALQISAKHIGRPMRVYGYHGNQLPEFQWISGNLQTARRNGIVMKGWRRGYFEARMHVPRHPLAWSAFWMMNGRSILYPKTSIEIDVIEHKGFEPMLYGTYLHEWGQPGEHHEGVGVQAPVDLTEGYHRYGMLVTEEACIPYLDRKPVPQPGGAPLRWAIGRSAELDRDGDVFWPLLTLALRTDVPYPDPLRDEDKLVHLRVDEVSVYV</sequence>
<dbReference type="InterPro" id="IPR013320">
    <property type="entry name" value="ConA-like_dom_sf"/>
</dbReference>
<dbReference type="Proteomes" id="UP000036449">
    <property type="component" value="Unassembled WGS sequence"/>
</dbReference>
<evidence type="ECO:0000313" key="5">
    <source>
        <dbReference type="Proteomes" id="UP000036449"/>
    </source>
</evidence>
<organism evidence="4 5">
    <name type="scientific">Methylobacterium tarhaniae</name>
    <dbReference type="NCBI Taxonomy" id="1187852"/>
    <lineage>
        <taxon>Bacteria</taxon>
        <taxon>Pseudomonadati</taxon>
        <taxon>Pseudomonadota</taxon>
        <taxon>Alphaproteobacteria</taxon>
        <taxon>Hyphomicrobiales</taxon>
        <taxon>Methylobacteriaceae</taxon>
        <taxon>Methylobacterium</taxon>
    </lineage>
</organism>
<dbReference type="AlphaFoldDB" id="A0A0J6SHR3"/>
<feature type="signal peptide" evidence="2">
    <location>
        <begin position="1"/>
        <end position="28"/>
    </location>
</feature>
<keyword evidence="5" id="KW-1185">Reference proteome</keyword>
<dbReference type="RefSeq" id="WP_048453692.1">
    <property type="nucleotide sequence ID" value="NZ_LABZ01000205.1"/>
</dbReference>
<dbReference type="PROSITE" id="PS51318">
    <property type="entry name" value="TAT"/>
    <property type="match status" value="1"/>
</dbReference>
<dbReference type="PROSITE" id="PS51762">
    <property type="entry name" value="GH16_2"/>
    <property type="match status" value="1"/>
</dbReference>
<gene>
    <name evidence="4" type="ORF">VQ03_25455</name>
</gene>
<name>A0A0J6SHR3_9HYPH</name>
<dbReference type="GO" id="GO:0005975">
    <property type="term" value="P:carbohydrate metabolic process"/>
    <property type="evidence" value="ECO:0007669"/>
    <property type="project" value="InterPro"/>
</dbReference>
<evidence type="ECO:0000259" key="3">
    <source>
        <dbReference type="PROSITE" id="PS51762"/>
    </source>
</evidence>
<accession>A0A0J6SHR3</accession>
<dbReference type="InterPro" id="IPR000757">
    <property type="entry name" value="Beta-glucanase-like"/>
</dbReference>
<comment type="caution">
    <text evidence="4">The sequence shown here is derived from an EMBL/GenBank/DDBJ whole genome shotgun (WGS) entry which is preliminary data.</text>
</comment>
<dbReference type="InterPro" id="IPR006311">
    <property type="entry name" value="TAT_signal"/>
</dbReference>
<keyword evidence="2" id="KW-0732">Signal</keyword>
<feature type="domain" description="GH16" evidence="3">
    <location>
        <begin position="30"/>
        <end position="307"/>
    </location>
</feature>
<evidence type="ECO:0000313" key="4">
    <source>
        <dbReference type="EMBL" id="KMO33194.1"/>
    </source>
</evidence>